<accession>A0A8H7YM37</accession>
<feature type="domain" description="CID" evidence="2">
    <location>
        <begin position="1"/>
        <end position="133"/>
    </location>
</feature>
<feature type="compositionally biased region" description="Polar residues" evidence="1">
    <location>
        <begin position="293"/>
        <end position="306"/>
    </location>
</feature>
<dbReference type="GO" id="GO:0031124">
    <property type="term" value="P:mRNA 3'-end processing"/>
    <property type="evidence" value="ECO:0007669"/>
    <property type="project" value="InterPro"/>
</dbReference>
<dbReference type="CDD" id="cd17003">
    <property type="entry name" value="CID_Rtt103"/>
    <property type="match status" value="1"/>
</dbReference>
<dbReference type="GO" id="GO:0099122">
    <property type="term" value="F:RNA polymerase II C-terminal domain binding"/>
    <property type="evidence" value="ECO:0007669"/>
    <property type="project" value="InterPro"/>
</dbReference>
<dbReference type="FunFam" id="1.25.40.90:FF:000030">
    <property type="entry name" value="DUF618 domain protein"/>
    <property type="match status" value="1"/>
</dbReference>
<evidence type="ECO:0000313" key="4">
    <source>
        <dbReference type="Proteomes" id="UP000670092"/>
    </source>
</evidence>
<gene>
    <name evidence="3" type="ORF">I7I52_05129</name>
</gene>
<dbReference type="InterPro" id="IPR047883">
    <property type="entry name" value="Rtt103-like_CID"/>
</dbReference>
<reference evidence="3 4" key="1">
    <citation type="submission" date="2021-01" db="EMBL/GenBank/DDBJ databases">
        <title>Chromosome-level genome assembly of a human fungal pathogen reveals clustering of transcriptionally co-regulated genes.</title>
        <authorList>
            <person name="Voorhies M."/>
            <person name="Cohen S."/>
            <person name="Shea T.P."/>
            <person name="Petrus S."/>
            <person name="Munoz J.F."/>
            <person name="Poplawski S."/>
            <person name="Goldman W.E."/>
            <person name="Michael T."/>
            <person name="Cuomo C.A."/>
            <person name="Sil A."/>
            <person name="Beyhan S."/>
        </authorList>
    </citation>
    <scope>NUCLEOTIDE SEQUENCE [LARGE SCALE GENOMIC DNA]</scope>
    <source>
        <strain evidence="3 4">G184AR</strain>
    </source>
</reference>
<evidence type="ECO:0000259" key="2">
    <source>
        <dbReference type="PROSITE" id="PS51391"/>
    </source>
</evidence>
<dbReference type="Pfam" id="PF04818">
    <property type="entry name" value="CID"/>
    <property type="match status" value="1"/>
</dbReference>
<dbReference type="InterPro" id="IPR008942">
    <property type="entry name" value="ENTH_VHS"/>
</dbReference>
<protein>
    <submittedName>
        <fullName evidence="3">DUF618 domain-containing protein</fullName>
    </submittedName>
</protein>
<dbReference type="OrthoDB" id="10069473at2759"/>
<dbReference type="InterPro" id="IPR006569">
    <property type="entry name" value="CID_dom"/>
</dbReference>
<evidence type="ECO:0000313" key="3">
    <source>
        <dbReference type="EMBL" id="KAG5293721.1"/>
    </source>
</evidence>
<dbReference type="Gene3D" id="1.25.40.90">
    <property type="match status" value="1"/>
</dbReference>
<proteinExistence type="predicted"/>
<dbReference type="VEuPathDB" id="FungiDB:I7I52_05129"/>
<dbReference type="SMART" id="SM00582">
    <property type="entry name" value="RPR"/>
    <property type="match status" value="1"/>
</dbReference>
<feature type="region of interest" description="Disordered" evidence="1">
    <location>
        <begin position="280"/>
        <end position="354"/>
    </location>
</feature>
<dbReference type="SUPFAM" id="SSF48464">
    <property type="entry name" value="ENTH/VHS domain"/>
    <property type="match status" value="1"/>
</dbReference>
<name>A0A8H7YM37_AJECA</name>
<dbReference type="PANTHER" id="PTHR12460:SF0">
    <property type="entry name" value="CID DOMAIN-CONTAINING PROTEIN-RELATED"/>
    <property type="match status" value="1"/>
</dbReference>
<dbReference type="Proteomes" id="UP000670092">
    <property type="component" value="Unassembled WGS sequence"/>
</dbReference>
<dbReference type="PROSITE" id="PS51391">
    <property type="entry name" value="CID"/>
    <property type="match status" value="1"/>
</dbReference>
<feature type="compositionally biased region" description="Polar residues" evidence="1">
    <location>
        <begin position="329"/>
        <end position="338"/>
    </location>
</feature>
<sequence>MSYTDDAVKAKLSALNETQESIVTVAQWVMFHRRHADRTAQLWLQKIRESNPPKRLNLIYLANEVAQQSKAKRKQDFLIAFSPIIADATAVAFKGASNDIQRKLRRVIEVWRQRNIFEEPIQQAVEARVDEVDKSKSSGKKPLLGGSLFASSPGSIPSELQPLAPLQTAVSKATVSSSAAVTAANTEYDKMNDPSAQVPTPPVHAARLSQLLKSLANAESSVSEIIKSRQCLIQGLEKLLDTNRTALTKEQALVEQLAARKMETEGKKRDVEDAIMRGLSVEDSSMLRGVGSGNDTGNTESTTPSQLGEEPERPVIEALTPPPVEDLTPTGSPTQNQPPGGEEYHNNQHQHQYQHQPTAGIGVFTHPGQPELPQHQYLSETAILPQQAPADGQVTTTSITTPTIDLTSTLAALHGHGQQLSRENPANANINVSANTNGSSVKKRKVSHPLVHAQQDEYPGFSAEGDVMAELDDDVAELLRQESNKY</sequence>
<comment type="caution">
    <text evidence="3">The sequence shown here is derived from an EMBL/GenBank/DDBJ whole genome shotgun (WGS) entry which is preliminary data.</text>
</comment>
<dbReference type="PANTHER" id="PTHR12460">
    <property type="entry name" value="CYCLIN-DEPENDENT KINASE INHIBITOR-RELATED PROTEIN"/>
    <property type="match status" value="1"/>
</dbReference>
<dbReference type="EMBL" id="JAEVHI010000004">
    <property type="protein sequence ID" value="KAG5293721.1"/>
    <property type="molecule type" value="Genomic_DNA"/>
</dbReference>
<organism evidence="3 4">
    <name type="scientific">Ajellomyces capsulatus</name>
    <name type="common">Darling's disease fungus</name>
    <name type="synonym">Histoplasma capsulatum</name>
    <dbReference type="NCBI Taxonomy" id="5037"/>
    <lineage>
        <taxon>Eukaryota</taxon>
        <taxon>Fungi</taxon>
        <taxon>Dikarya</taxon>
        <taxon>Ascomycota</taxon>
        <taxon>Pezizomycotina</taxon>
        <taxon>Eurotiomycetes</taxon>
        <taxon>Eurotiomycetidae</taxon>
        <taxon>Onygenales</taxon>
        <taxon>Ajellomycetaceae</taxon>
        <taxon>Histoplasma</taxon>
    </lineage>
</organism>
<evidence type="ECO:0000256" key="1">
    <source>
        <dbReference type="SAM" id="MobiDB-lite"/>
    </source>
</evidence>
<dbReference type="AlphaFoldDB" id="A0A8H7YM37"/>